<dbReference type="CDD" id="cd00096">
    <property type="entry name" value="Ig"/>
    <property type="match status" value="1"/>
</dbReference>
<dbReference type="Proteomes" id="UP000887540">
    <property type="component" value="Unplaced"/>
</dbReference>
<keyword evidence="5 8" id="KW-1133">Transmembrane helix</keyword>
<evidence type="ECO:0000256" key="4">
    <source>
        <dbReference type="ARBA" id="ARBA00022889"/>
    </source>
</evidence>
<dbReference type="PANTHER" id="PTHR13817:SF166">
    <property type="entry name" value="NEURONAL IGCAM-RELATED"/>
    <property type="match status" value="1"/>
</dbReference>
<dbReference type="InterPro" id="IPR003598">
    <property type="entry name" value="Ig_sub2"/>
</dbReference>
<proteinExistence type="predicted"/>
<feature type="domain" description="Ig-like" evidence="10">
    <location>
        <begin position="154"/>
        <end position="234"/>
    </location>
</feature>
<keyword evidence="4" id="KW-0130">Cell adhesion</keyword>
<dbReference type="PROSITE" id="PS50853">
    <property type="entry name" value="FN3"/>
    <property type="match status" value="4"/>
</dbReference>
<dbReference type="GO" id="GO:0016020">
    <property type="term" value="C:membrane"/>
    <property type="evidence" value="ECO:0007669"/>
    <property type="project" value="UniProtKB-SubCell"/>
</dbReference>
<keyword evidence="2 8" id="KW-0812">Transmembrane</keyword>
<evidence type="ECO:0000313" key="13">
    <source>
        <dbReference type="WBParaSite" id="ACRNAN_Path_986.g3796.t1"/>
    </source>
</evidence>
<dbReference type="SMART" id="SM00409">
    <property type="entry name" value="IG"/>
    <property type="match status" value="6"/>
</dbReference>
<evidence type="ECO:0000256" key="2">
    <source>
        <dbReference type="ARBA" id="ARBA00022692"/>
    </source>
</evidence>
<feature type="transmembrane region" description="Helical" evidence="8">
    <location>
        <begin position="1244"/>
        <end position="1268"/>
    </location>
</feature>
<feature type="domain" description="Ig-like" evidence="10">
    <location>
        <begin position="265"/>
        <end position="351"/>
    </location>
</feature>
<feature type="chain" id="PRO_5037586911" evidence="9">
    <location>
        <begin position="28"/>
        <end position="1375"/>
    </location>
</feature>
<name>A0A914CE92_9BILA</name>
<dbReference type="GO" id="GO:0007155">
    <property type="term" value="P:cell adhesion"/>
    <property type="evidence" value="ECO:0007669"/>
    <property type="project" value="UniProtKB-KW"/>
</dbReference>
<evidence type="ECO:0000256" key="6">
    <source>
        <dbReference type="ARBA" id="ARBA00023136"/>
    </source>
</evidence>
<dbReference type="InterPro" id="IPR013098">
    <property type="entry name" value="Ig_I-set"/>
</dbReference>
<dbReference type="InterPro" id="IPR036179">
    <property type="entry name" value="Ig-like_dom_sf"/>
</dbReference>
<evidence type="ECO:0000259" key="10">
    <source>
        <dbReference type="PROSITE" id="PS50835"/>
    </source>
</evidence>
<dbReference type="FunFam" id="2.60.40.10:FF:000035">
    <property type="entry name" value="Contactin 1"/>
    <property type="match status" value="1"/>
</dbReference>
<dbReference type="WBParaSite" id="ACRNAN_Path_986.g3796.t1">
    <property type="protein sequence ID" value="ACRNAN_Path_986.g3796.t1"/>
    <property type="gene ID" value="ACRNAN_Path_986.g3796"/>
</dbReference>
<sequence length="1375" mass="154965">MPQFWLTKQLAGINLILLLLLFTVSYGDVIDWNRLPTPPRFVHEPNDPVIYFTTETIQSFNGADLDYLTMQTLRCTAQANPEPEYHWYKDGKPISPFFSSQEQRIVISKLDGAVTFTRLEADDEGVYECRAKNDNGTAVSEKIRLTLSWIRHFPKLNPEVVTVELGDPYSRNCTPPESNPTARVYWIFKGDDEGAFDSINSSHISTNDRGTIFFHAVRETDHNPTRYYTCTAENTKLKDYKFGSQFKLLVTKNRRRSLADSANIPPSELYYNQSSPIALNGQVHKLHCFFSGYPEPTPKWYRSGMEITQDNTEGFVFENYGKTLTFNVTTDKAGLYECKFNQHNDIDRKFTVIVESAPYWPEAPPPNVNTSEGESVTFDCRATAPYWPEAPPPNVNTSEGESVTFDCRASGKPDPEITFYKNGVELNKNEKGRKWVIDGAKLTIIDVRKGIEGAGDNAVYQCKAENKHGYLWANFYLNLLAFKPQLLDDPGELEAVEGKPFTLECKFFASPIANVTWNSPVLLGSPHTTSVDQFGVGKLFIENVEANNEGEYECVGVNKYGNARGTAKLLVRKPTHLDPFPEGTRISQAGQPIILPCSAKHDHHLDVKYSWKVNGKPLDEDRLSNELYQILSDNSLVITNPSQYDSAEYTCVASTKLDSAEKKIRVNIQDVPNPVHVAFVRDCSQDGNTAVIEFEHIESVDISVPVREFWIQYQIDPDVDNGNWRTHPVQVKAIDHEIIVGNERRVKGEPTISLKPYGKYQFRVIARNDVGDSSPMLVKRNCETASKPPSRNPDGVRVEGSQPDNLLIYWNPMPREEWYGPEFGYEIKYRPKTGGQWKTQSVDDPEANRATIELKEDQPWEPYVVQVRAKNKLGLSKVTPEDIEGRTGQGVPSVVPTNFRVDNIGSTHADFHWDPVDPTLVVGNFTGYKITFWSDDEGEDEGLDGRKKRDSPIARAIRVVRNVEDADAIYPSRRTIIFSPSVSMGTVHGLKPNALNYATISVANSQNDGTPSDVISFRTNEGVPTPVRSLNAYPMNYKNPPERGVVVLKWNHPRSANGKLLKYTIEKCRTDNGGEDISCDPPIDVPIESTEYRLTDLDYNTNYRFKVYAHTGAGEGPPNSADSKTLPEALPLNEDPVVPQLVREGIGDDYINVSFVPGDYRPDDPRPVGNSFFVRYRPEGDDDWHTKQSKDDELEVHVDGLDSGTKYDVQVVSVQTDNEGNVRESPSRIHRISTTGYSPRSARIWWILVILLIILILAIILCIVCLMARHRGRKYPVSEKERLQGRDLSREQRTFPAYDNRDDDEKKSLTGGSLADSDRGSLRAYEEDALTGFDEDGSFVGQYRKANMTEMQQVEEQIHAAQAAHQAPSSSHRRT</sequence>
<comment type="subcellular location">
    <subcellularLocation>
        <location evidence="1">Membrane</location>
        <topology evidence="1">Single-pass type I membrane protein</topology>
    </subcellularLocation>
</comment>
<evidence type="ECO:0000256" key="5">
    <source>
        <dbReference type="ARBA" id="ARBA00022989"/>
    </source>
</evidence>
<feature type="domain" description="Fibronectin type-III" evidence="11">
    <location>
        <begin position="1023"/>
        <end position="1129"/>
    </location>
</feature>
<evidence type="ECO:0000256" key="9">
    <source>
        <dbReference type="SAM" id="SignalP"/>
    </source>
</evidence>
<keyword evidence="12" id="KW-1185">Reference proteome</keyword>
<dbReference type="Pfam" id="PF13927">
    <property type="entry name" value="Ig_3"/>
    <property type="match status" value="3"/>
</dbReference>
<evidence type="ECO:0000259" key="11">
    <source>
        <dbReference type="PROSITE" id="PS50853"/>
    </source>
</evidence>
<dbReference type="SMART" id="SM00060">
    <property type="entry name" value="FN3"/>
    <property type="match status" value="5"/>
</dbReference>
<feature type="signal peptide" evidence="9">
    <location>
        <begin position="1"/>
        <end position="27"/>
    </location>
</feature>
<accession>A0A914CE92</accession>
<feature type="domain" description="Fibronectin type-III" evidence="11">
    <location>
        <begin position="1135"/>
        <end position="1237"/>
    </location>
</feature>
<dbReference type="SMART" id="SM00408">
    <property type="entry name" value="IGc2"/>
    <property type="match status" value="5"/>
</dbReference>
<dbReference type="PROSITE" id="PS50835">
    <property type="entry name" value="IG_LIKE"/>
    <property type="match status" value="6"/>
</dbReference>
<dbReference type="InterPro" id="IPR050964">
    <property type="entry name" value="Striated_Muscle_Regulatory"/>
</dbReference>
<feature type="domain" description="Ig-like" evidence="10">
    <location>
        <begin position="385"/>
        <end position="466"/>
    </location>
</feature>
<feature type="domain" description="Fibronectin type-III" evidence="11">
    <location>
        <begin position="792"/>
        <end position="890"/>
    </location>
</feature>
<reference evidence="13" key="1">
    <citation type="submission" date="2022-11" db="UniProtKB">
        <authorList>
            <consortium name="WormBaseParasite"/>
        </authorList>
    </citation>
    <scope>IDENTIFICATION</scope>
</reference>
<protein>
    <submittedName>
        <fullName evidence="13">Neuroglian</fullName>
    </submittedName>
</protein>
<evidence type="ECO:0000256" key="3">
    <source>
        <dbReference type="ARBA" id="ARBA00022737"/>
    </source>
</evidence>
<keyword evidence="9" id="KW-0732">Signal</keyword>
<dbReference type="InterPro" id="IPR013783">
    <property type="entry name" value="Ig-like_fold"/>
</dbReference>
<dbReference type="CDD" id="cd00063">
    <property type="entry name" value="FN3"/>
    <property type="match status" value="5"/>
</dbReference>
<dbReference type="Pfam" id="PF00041">
    <property type="entry name" value="fn3"/>
    <property type="match status" value="2"/>
</dbReference>
<feature type="region of interest" description="Disordered" evidence="7">
    <location>
        <begin position="1276"/>
        <end position="1318"/>
    </location>
</feature>
<dbReference type="Pfam" id="PF13895">
    <property type="entry name" value="Ig_2"/>
    <property type="match status" value="1"/>
</dbReference>
<evidence type="ECO:0000313" key="12">
    <source>
        <dbReference type="Proteomes" id="UP000887540"/>
    </source>
</evidence>
<evidence type="ECO:0000256" key="7">
    <source>
        <dbReference type="SAM" id="MobiDB-lite"/>
    </source>
</evidence>
<dbReference type="Pfam" id="PF07679">
    <property type="entry name" value="I-set"/>
    <property type="match status" value="1"/>
</dbReference>
<dbReference type="InterPro" id="IPR003599">
    <property type="entry name" value="Ig_sub"/>
</dbReference>
<feature type="domain" description="Ig-like" evidence="10">
    <location>
        <begin position="48"/>
        <end position="146"/>
    </location>
</feature>
<feature type="domain" description="Ig-like" evidence="10">
    <location>
        <begin position="574"/>
        <end position="667"/>
    </location>
</feature>
<dbReference type="Gene3D" id="2.60.40.10">
    <property type="entry name" value="Immunoglobulins"/>
    <property type="match status" value="11"/>
</dbReference>
<dbReference type="InterPro" id="IPR026966">
    <property type="entry name" value="Neurofascin/L1/NrCAM_C"/>
</dbReference>
<dbReference type="InterPro" id="IPR007110">
    <property type="entry name" value="Ig-like_dom"/>
</dbReference>
<dbReference type="InterPro" id="IPR003961">
    <property type="entry name" value="FN3_dom"/>
</dbReference>
<dbReference type="Pfam" id="PF13882">
    <property type="entry name" value="Bravo_FIGEY"/>
    <property type="match status" value="1"/>
</dbReference>
<feature type="compositionally biased region" description="Basic and acidic residues" evidence="7">
    <location>
        <begin position="1276"/>
        <end position="1308"/>
    </location>
</feature>
<keyword evidence="6 8" id="KW-0472">Membrane</keyword>
<keyword evidence="3" id="KW-0677">Repeat</keyword>
<feature type="domain" description="Fibronectin type-III" evidence="11">
    <location>
        <begin position="671"/>
        <end position="787"/>
    </location>
</feature>
<dbReference type="InterPro" id="IPR036116">
    <property type="entry name" value="FN3_sf"/>
</dbReference>
<evidence type="ECO:0000256" key="1">
    <source>
        <dbReference type="ARBA" id="ARBA00004479"/>
    </source>
</evidence>
<organism evidence="12 13">
    <name type="scientific">Acrobeloides nanus</name>
    <dbReference type="NCBI Taxonomy" id="290746"/>
    <lineage>
        <taxon>Eukaryota</taxon>
        <taxon>Metazoa</taxon>
        <taxon>Ecdysozoa</taxon>
        <taxon>Nematoda</taxon>
        <taxon>Chromadorea</taxon>
        <taxon>Rhabditida</taxon>
        <taxon>Tylenchina</taxon>
        <taxon>Cephalobomorpha</taxon>
        <taxon>Cephaloboidea</taxon>
        <taxon>Cephalobidae</taxon>
        <taxon>Acrobeloides</taxon>
    </lineage>
</organism>
<dbReference type="PANTHER" id="PTHR13817">
    <property type="entry name" value="TITIN"/>
    <property type="match status" value="1"/>
</dbReference>
<evidence type="ECO:0000256" key="8">
    <source>
        <dbReference type="SAM" id="Phobius"/>
    </source>
</evidence>
<feature type="domain" description="Ig-like" evidence="10">
    <location>
        <begin position="484"/>
        <end position="570"/>
    </location>
</feature>
<dbReference type="SUPFAM" id="SSF49265">
    <property type="entry name" value="Fibronectin type III"/>
    <property type="match status" value="3"/>
</dbReference>
<dbReference type="FunFam" id="2.60.40.10:FF:002807">
    <property type="entry name" value="Sensory AXon guidance"/>
    <property type="match status" value="1"/>
</dbReference>
<dbReference type="SUPFAM" id="SSF48726">
    <property type="entry name" value="Immunoglobulin"/>
    <property type="match status" value="6"/>
</dbReference>